<evidence type="ECO:0000313" key="10">
    <source>
        <dbReference type="Proteomes" id="UP000672032"/>
    </source>
</evidence>
<keyword evidence="4 7" id="KW-0472">Membrane</keyword>
<gene>
    <name evidence="9" type="ORF">DSL72_004484</name>
</gene>
<feature type="compositionally biased region" description="Polar residues" evidence="6">
    <location>
        <begin position="407"/>
        <end position="418"/>
    </location>
</feature>
<dbReference type="PANTHER" id="PTHR33048">
    <property type="entry name" value="PTH11-LIKE INTEGRAL MEMBRANE PROTEIN (AFU_ORTHOLOGUE AFUA_5G11245)"/>
    <property type="match status" value="1"/>
</dbReference>
<evidence type="ECO:0000259" key="8">
    <source>
        <dbReference type="Pfam" id="PF20684"/>
    </source>
</evidence>
<feature type="transmembrane region" description="Helical" evidence="7">
    <location>
        <begin position="222"/>
        <end position="242"/>
    </location>
</feature>
<name>A0A8A3P3X5_9HELO</name>
<feature type="domain" description="Rhodopsin" evidence="8">
    <location>
        <begin position="77"/>
        <end position="318"/>
    </location>
</feature>
<dbReference type="Proteomes" id="UP000672032">
    <property type="component" value="Chromosome 1"/>
</dbReference>
<dbReference type="OrthoDB" id="444631at2759"/>
<keyword evidence="2 7" id="KW-0812">Transmembrane</keyword>
<evidence type="ECO:0000256" key="1">
    <source>
        <dbReference type="ARBA" id="ARBA00004141"/>
    </source>
</evidence>
<evidence type="ECO:0000256" key="6">
    <source>
        <dbReference type="SAM" id="MobiDB-lite"/>
    </source>
</evidence>
<comment type="similarity">
    <text evidence="5">Belongs to the SAT4 family.</text>
</comment>
<evidence type="ECO:0000256" key="3">
    <source>
        <dbReference type="ARBA" id="ARBA00022989"/>
    </source>
</evidence>
<proteinExistence type="inferred from homology"/>
<dbReference type="EMBL" id="CP063405">
    <property type="protein sequence ID" value="QSZ29966.1"/>
    <property type="molecule type" value="Genomic_DNA"/>
</dbReference>
<reference evidence="9" key="1">
    <citation type="submission" date="2020-10" db="EMBL/GenBank/DDBJ databases">
        <title>Genome Sequence of Monilinia vaccinii-corymbosi Sheds Light on Mummy Berry Disease Infection of Blueberry and Mating Type.</title>
        <authorList>
            <person name="Yow A.G."/>
            <person name="Zhang Y."/>
            <person name="Bansal K."/>
            <person name="Eacker S.M."/>
            <person name="Sullivan S."/>
            <person name="Liachko I."/>
            <person name="Cubeta M.A."/>
            <person name="Rollins J.A."/>
            <person name="Ashrafi H."/>
        </authorList>
    </citation>
    <scope>NUCLEOTIDE SEQUENCE</scope>
    <source>
        <strain evidence="9">RL-1</strain>
    </source>
</reference>
<keyword evidence="10" id="KW-1185">Reference proteome</keyword>
<feature type="region of interest" description="Disordered" evidence="6">
    <location>
        <begin position="349"/>
        <end position="418"/>
    </location>
</feature>
<feature type="transmembrane region" description="Helical" evidence="7">
    <location>
        <begin position="178"/>
        <end position="202"/>
    </location>
</feature>
<feature type="transmembrane region" description="Helical" evidence="7">
    <location>
        <begin position="290"/>
        <end position="309"/>
    </location>
</feature>
<feature type="compositionally biased region" description="Polar residues" evidence="6">
    <location>
        <begin position="384"/>
        <end position="396"/>
    </location>
</feature>
<dbReference type="InterPro" id="IPR052337">
    <property type="entry name" value="SAT4-like"/>
</dbReference>
<feature type="transmembrane region" description="Helical" evidence="7">
    <location>
        <begin position="92"/>
        <end position="120"/>
    </location>
</feature>
<dbReference type="GO" id="GO:0016020">
    <property type="term" value="C:membrane"/>
    <property type="evidence" value="ECO:0007669"/>
    <property type="project" value="UniProtKB-SubCell"/>
</dbReference>
<dbReference type="PANTHER" id="PTHR33048:SF158">
    <property type="entry name" value="MEMBRANE PROTEIN PTH11-LIKE, PUTATIVE-RELATED"/>
    <property type="match status" value="1"/>
</dbReference>
<protein>
    <recommendedName>
        <fullName evidence="8">Rhodopsin domain-containing protein</fullName>
    </recommendedName>
</protein>
<sequence>MPPLVLGRADGGPGSNGSNIPSSSIADLPESVLSQISTLAPPPGVTPNFINPVNTRTLLIVFASIGIFMILACAAIRLWVKIKLLPRPMKWAWSDMTFIVALLATLVTFSNMIVTVTGTGQFGIHQWDVPLSKMLSTHSLASIAIGSLMSPLSTSLIKITIFLTYIELFSSLTWVRRTCYIGIAITFAFYATVVVLTILWAFPLSVYLVPDDAIRSEKLSVPAGIVGLLTDIYLFLVPLIAVSSLKNMTIHKKIGIVMIFGTGFLAIISSILSIVWRAKINNGLDHNWDMVPLSIVIVTEQVFGIIIACTPHIAKFFRVYDFLFKAGTKIKYCICYRCGARKRRSSAEFEKSSGESDMAETPKPHKPTKLYPGLDVSTVGGTFDRTTGTSTMGTSPDKTDNEVQIEEVTTNNTQQSNT</sequence>
<evidence type="ECO:0000256" key="4">
    <source>
        <dbReference type="ARBA" id="ARBA00023136"/>
    </source>
</evidence>
<dbReference type="AlphaFoldDB" id="A0A8A3P3X5"/>
<evidence type="ECO:0000313" key="9">
    <source>
        <dbReference type="EMBL" id="QSZ29966.1"/>
    </source>
</evidence>
<feature type="transmembrane region" description="Helical" evidence="7">
    <location>
        <begin position="140"/>
        <end position="166"/>
    </location>
</feature>
<organism evidence="9 10">
    <name type="scientific">Monilinia vaccinii-corymbosi</name>
    <dbReference type="NCBI Taxonomy" id="61207"/>
    <lineage>
        <taxon>Eukaryota</taxon>
        <taxon>Fungi</taxon>
        <taxon>Dikarya</taxon>
        <taxon>Ascomycota</taxon>
        <taxon>Pezizomycotina</taxon>
        <taxon>Leotiomycetes</taxon>
        <taxon>Helotiales</taxon>
        <taxon>Sclerotiniaceae</taxon>
        <taxon>Monilinia</taxon>
    </lineage>
</organism>
<comment type="subcellular location">
    <subcellularLocation>
        <location evidence="1">Membrane</location>
        <topology evidence="1">Multi-pass membrane protein</topology>
    </subcellularLocation>
</comment>
<accession>A0A8A3P3X5</accession>
<feature type="transmembrane region" description="Helical" evidence="7">
    <location>
        <begin position="58"/>
        <end position="80"/>
    </location>
</feature>
<keyword evidence="3 7" id="KW-1133">Transmembrane helix</keyword>
<evidence type="ECO:0000256" key="7">
    <source>
        <dbReference type="SAM" id="Phobius"/>
    </source>
</evidence>
<evidence type="ECO:0000256" key="2">
    <source>
        <dbReference type="ARBA" id="ARBA00022692"/>
    </source>
</evidence>
<feature type="transmembrane region" description="Helical" evidence="7">
    <location>
        <begin position="254"/>
        <end position="278"/>
    </location>
</feature>
<dbReference type="Pfam" id="PF20684">
    <property type="entry name" value="Fung_rhodopsin"/>
    <property type="match status" value="1"/>
</dbReference>
<dbReference type="InterPro" id="IPR049326">
    <property type="entry name" value="Rhodopsin_dom_fungi"/>
</dbReference>
<evidence type="ECO:0000256" key="5">
    <source>
        <dbReference type="ARBA" id="ARBA00038359"/>
    </source>
</evidence>